<organismHost>
    <name type="scientific">Pyramimonas plurioculata</name>
    <dbReference type="NCBI Taxonomy" id="36893"/>
</organismHost>
<accession>A0A7M3UPB2</accession>
<name>A0A7M3UPB2_POV01</name>
<gene>
    <name evidence="1" type="ORF">HWQ62_00460</name>
</gene>
<proteinExistence type="predicted"/>
<sequence length="37" mass="4674">MVIYGLWEGFWLPIRFEMDWISNDQRIYLKHAQQYIL</sequence>
<evidence type="ECO:0000313" key="1">
    <source>
        <dbReference type="EMBL" id="QOI90591.1"/>
    </source>
</evidence>
<protein>
    <submittedName>
        <fullName evidence="1">Uncharacterized protein</fullName>
    </submittedName>
</protein>
<reference evidence="1" key="1">
    <citation type="submission" date="2020-06" db="EMBL/GenBank/DDBJ databases">
        <title>Lateral gene transfer of anion-conducting channel rhodopsins between green algae and giant viruses.</title>
        <authorList>
            <person name="Rozenberg A."/>
            <person name="Oppermann J."/>
            <person name="Wietek J."/>
            <person name="Fernandez Lahore R.G."/>
            <person name="Sandaa R.-A."/>
            <person name="Bratbak G."/>
            <person name="Hegemann P."/>
            <person name="Beja O."/>
        </authorList>
    </citation>
    <scope>NUCLEOTIDE SEQUENCE</scope>
    <source>
        <strain evidence="1">01B</strain>
    </source>
</reference>
<organism evidence="1">
    <name type="scientific">Pyramimonas orientalis virus</name>
    <name type="common">PoV01</name>
    <dbReference type="NCBI Taxonomy" id="455367"/>
    <lineage>
        <taxon>Viruses</taxon>
        <taxon>Varidnaviria</taxon>
        <taxon>Bamfordvirae</taxon>
        <taxon>Nucleocytoviricota</taxon>
        <taxon>Megaviricetes</taxon>
        <taxon>Imitervirales</taxon>
        <taxon>Allomimiviridae</taxon>
        <taxon>Heliosvirus</taxon>
        <taxon>Heliosvirus raunefjordenense</taxon>
    </lineage>
</organism>
<dbReference type="EMBL" id="MT663541">
    <property type="protein sequence ID" value="QOI90591.1"/>
    <property type="molecule type" value="Genomic_DNA"/>
</dbReference>